<comment type="caution">
    <text evidence="1">The sequence shown here is derived from an EMBL/GenBank/DDBJ whole genome shotgun (WGS) entry which is preliminary data.</text>
</comment>
<gene>
    <name evidence="1" type="ORF">OKA104_LOCUS44386</name>
</gene>
<sequence>METLNHYNELWKETKENYS</sequence>
<evidence type="ECO:0000313" key="2">
    <source>
        <dbReference type="Proteomes" id="UP000663881"/>
    </source>
</evidence>
<reference evidence="1" key="1">
    <citation type="submission" date="2021-02" db="EMBL/GenBank/DDBJ databases">
        <authorList>
            <person name="Nowell W R."/>
        </authorList>
    </citation>
    <scope>NUCLEOTIDE SEQUENCE</scope>
</reference>
<organism evidence="1 2">
    <name type="scientific">Adineta steineri</name>
    <dbReference type="NCBI Taxonomy" id="433720"/>
    <lineage>
        <taxon>Eukaryota</taxon>
        <taxon>Metazoa</taxon>
        <taxon>Spiralia</taxon>
        <taxon>Gnathifera</taxon>
        <taxon>Rotifera</taxon>
        <taxon>Eurotatoria</taxon>
        <taxon>Bdelloidea</taxon>
        <taxon>Adinetida</taxon>
        <taxon>Adinetidae</taxon>
        <taxon>Adineta</taxon>
    </lineage>
</organism>
<accession>A0A820FNM3</accession>
<dbReference type="Proteomes" id="UP000663881">
    <property type="component" value="Unassembled WGS sequence"/>
</dbReference>
<proteinExistence type="predicted"/>
<name>A0A820FNM3_9BILA</name>
<dbReference type="AlphaFoldDB" id="A0A820FNM3"/>
<evidence type="ECO:0000313" key="1">
    <source>
        <dbReference type="EMBL" id="CAF4265833.1"/>
    </source>
</evidence>
<dbReference type="EMBL" id="CAJOAY010013458">
    <property type="protein sequence ID" value="CAF4265833.1"/>
    <property type="molecule type" value="Genomic_DNA"/>
</dbReference>
<feature type="non-terminal residue" evidence="1">
    <location>
        <position position="19"/>
    </location>
</feature>
<protein>
    <submittedName>
        <fullName evidence="1">Uncharacterized protein</fullName>
    </submittedName>
</protein>